<evidence type="ECO:0000256" key="11">
    <source>
        <dbReference type="ARBA" id="ARBA00033013"/>
    </source>
</evidence>
<evidence type="ECO:0000313" key="13">
    <source>
        <dbReference type="EMBL" id="MED6253312.1"/>
    </source>
</evidence>
<comment type="caution">
    <text evidence="13">The sequence shown here is derived from an EMBL/GenBank/DDBJ whole genome shotgun (WGS) entry which is preliminary data.</text>
</comment>
<evidence type="ECO:0000256" key="3">
    <source>
        <dbReference type="ARBA" id="ARBA00017619"/>
    </source>
</evidence>
<dbReference type="PANTHER" id="PTHR10077">
    <property type="entry name" value="CALPASTATIN"/>
    <property type="match status" value="1"/>
</dbReference>
<dbReference type="EMBL" id="JAHUTI010065218">
    <property type="protein sequence ID" value="MED6253312.1"/>
    <property type="molecule type" value="Genomic_DNA"/>
</dbReference>
<keyword evidence="6" id="KW-0646">Protease inhibitor</keyword>
<feature type="non-terminal residue" evidence="13">
    <location>
        <position position="1"/>
    </location>
</feature>
<gene>
    <name evidence="13" type="ORF">ATANTOWER_026298</name>
</gene>
<keyword evidence="9" id="KW-0832">Ubl conjugation</keyword>
<dbReference type="InterPro" id="IPR001259">
    <property type="entry name" value="Prot_inh_calpain"/>
</dbReference>
<evidence type="ECO:0000256" key="8">
    <source>
        <dbReference type="ARBA" id="ARBA00022737"/>
    </source>
</evidence>
<sequence length="202" mass="21141">ASPGFQVKATVHSPAAGPAGTTAETKPKDTAKSTPITTVKAAAPKADVDKTSKPAAAAVTGNVLAQAKKEDTKTAQTKVQVEVPPSTAKPAAAKQAPAADPLDCLVRTLPSADSVAPSQPAYTGPEAVEHVVTFETVEKCGERDNTLPPEYQWRNIVSLLLLANVVLLRSFSSFLCMSLYGCCHEDCLRAAFTQINQTLLAL</sequence>
<keyword evidence="10" id="KW-0007">Acetylation</keyword>
<comment type="similarity">
    <text evidence="2">Belongs to the protease inhibitor I27 (calpastatin) family.</text>
</comment>
<feature type="compositionally biased region" description="Low complexity" evidence="12">
    <location>
        <begin position="84"/>
        <end position="94"/>
    </location>
</feature>
<proteinExistence type="inferred from homology"/>
<keyword evidence="14" id="KW-1185">Reference proteome</keyword>
<evidence type="ECO:0000256" key="6">
    <source>
        <dbReference type="ARBA" id="ARBA00022690"/>
    </source>
</evidence>
<feature type="region of interest" description="Disordered" evidence="12">
    <location>
        <begin position="1"/>
        <end position="53"/>
    </location>
</feature>
<protein>
    <recommendedName>
        <fullName evidence="3">Calpastatin</fullName>
    </recommendedName>
    <alternativeName>
        <fullName evidence="11">Calpain inhibitor</fullName>
    </alternativeName>
</protein>
<evidence type="ECO:0000256" key="7">
    <source>
        <dbReference type="ARBA" id="ARBA00022704"/>
    </source>
</evidence>
<keyword evidence="7" id="KW-0789">Thiol protease inhibitor</keyword>
<evidence type="ECO:0000256" key="4">
    <source>
        <dbReference type="ARBA" id="ARBA00022499"/>
    </source>
</evidence>
<evidence type="ECO:0000256" key="12">
    <source>
        <dbReference type="SAM" id="MobiDB-lite"/>
    </source>
</evidence>
<comment type="function">
    <text evidence="1">Specific inhibition of calpain (calcium-dependent cysteine protease). Plays a key role in postmortem tenderization of meat and have been proposed to be involved in muscle protein degradation in living tissue.</text>
</comment>
<feature type="region of interest" description="Disordered" evidence="12">
    <location>
        <begin position="69"/>
        <end position="94"/>
    </location>
</feature>
<accession>A0ABU7BS91</accession>
<reference evidence="13 14" key="1">
    <citation type="submission" date="2021-07" db="EMBL/GenBank/DDBJ databases">
        <authorList>
            <person name="Palmer J.M."/>
        </authorList>
    </citation>
    <scope>NUCLEOTIDE SEQUENCE [LARGE SCALE GENOMIC DNA]</scope>
    <source>
        <strain evidence="13 14">AT_MEX2019</strain>
        <tissue evidence="13">Muscle</tissue>
    </source>
</reference>
<evidence type="ECO:0000313" key="14">
    <source>
        <dbReference type="Proteomes" id="UP001345963"/>
    </source>
</evidence>
<dbReference type="InterPro" id="IPR026998">
    <property type="entry name" value="Calpastatin"/>
</dbReference>
<feature type="compositionally biased region" description="Low complexity" evidence="12">
    <location>
        <begin position="14"/>
        <end position="23"/>
    </location>
</feature>
<keyword evidence="5" id="KW-0597">Phosphoprotein</keyword>
<dbReference type="Proteomes" id="UP001345963">
    <property type="component" value="Unassembled WGS sequence"/>
</dbReference>
<evidence type="ECO:0000256" key="9">
    <source>
        <dbReference type="ARBA" id="ARBA00022843"/>
    </source>
</evidence>
<evidence type="ECO:0000256" key="2">
    <source>
        <dbReference type="ARBA" id="ARBA00009487"/>
    </source>
</evidence>
<evidence type="ECO:0000256" key="1">
    <source>
        <dbReference type="ARBA" id="ARBA00002637"/>
    </source>
</evidence>
<evidence type="ECO:0000256" key="10">
    <source>
        <dbReference type="ARBA" id="ARBA00022990"/>
    </source>
</evidence>
<dbReference type="PANTHER" id="PTHR10077:SF0">
    <property type="entry name" value="CALPASTATIN"/>
    <property type="match status" value="1"/>
</dbReference>
<name>A0ABU7BS91_9TELE</name>
<keyword evidence="8" id="KW-0677">Repeat</keyword>
<dbReference type="Pfam" id="PF00748">
    <property type="entry name" value="Calpain_inhib"/>
    <property type="match status" value="1"/>
</dbReference>
<evidence type="ECO:0000256" key="5">
    <source>
        <dbReference type="ARBA" id="ARBA00022553"/>
    </source>
</evidence>
<keyword evidence="4" id="KW-1017">Isopeptide bond</keyword>
<organism evidence="13 14">
    <name type="scientific">Ataeniobius toweri</name>
    <dbReference type="NCBI Taxonomy" id="208326"/>
    <lineage>
        <taxon>Eukaryota</taxon>
        <taxon>Metazoa</taxon>
        <taxon>Chordata</taxon>
        <taxon>Craniata</taxon>
        <taxon>Vertebrata</taxon>
        <taxon>Euteleostomi</taxon>
        <taxon>Actinopterygii</taxon>
        <taxon>Neopterygii</taxon>
        <taxon>Teleostei</taxon>
        <taxon>Neoteleostei</taxon>
        <taxon>Acanthomorphata</taxon>
        <taxon>Ovalentaria</taxon>
        <taxon>Atherinomorphae</taxon>
        <taxon>Cyprinodontiformes</taxon>
        <taxon>Goodeidae</taxon>
        <taxon>Ataeniobius</taxon>
    </lineage>
</organism>